<proteinExistence type="predicted"/>
<comment type="caution">
    <text evidence="2">The sequence shown here is derived from an EMBL/GenBank/DDBJ whole genome shotgun (WGS) entry which is preliminary data.</text>
</comment>
<accession>X1C113</accession>
<name>X1C113_9ZZZZ</name>
<protein>
    <recommendedName>
        <fullName evidence="1">Peptidase M28 domain-containing protein</fullName>
    </recommendedName>
</protein>
<gene>
    <name evidence="2" type="ORF">S01H4_49995</name>
</gene>
<reference evidence="2" key="1">
    <citation type="journal article" date="2014" name="Front. Microbiol.">
        <title>High frequency of phylogenetically diverse reductive dehalogenase-homologous genes in deep subseafloor sedimentary metagenomes.</title>
        <authorList>
            <person name="Kawai M."/>
            <person name="Futagami T."/>
            <person name="Toyoda A."/>
            <person name="Takaki Y."/>
            <person name="Nishi S."/>
            <person name="Hori S."/>
            <person name="Arai W."/>
            <person name="Tsubouchi T."/>
            <person name="Morono Y."/>
            <person name="Uchiyama I."/>
            <person name="Ito T."/>
            <person name="Fujiyama A."/>
            <person name="Inagaki F."/>
            <person name="Takami H."/>
        </authorList>
    </citation>
    <scope>NUCLEOTIDE SEQUENCE</scope>
    <source>
        <strain evidence="2">Expedition CK06-06</strain>
    </source>
</reference>
<dbReference type="EMBL" id="BART01028337">
    <property type="protein sequence ID" value="GAG90158.1"/>
    <property type="molecule type" value="Genomic_DNA"/>
</dbReference>
<dbReference type="InterPro" id="IPR007484">
    <property type="entry name" value="Peptidase_M28"/>
</dbReference>
<evidence type="ECO:0000313" key="2">
    <source>
        <dbReference type="EMBL" id="GAG90158.1"/>
    </source>
</evidence>
<feature type="non-terminal residue" evidence="2">
    <location>
        <position position="273"/>
    </location>
</feature>
<evidence type="ECO:0000259" key="1">
    <source>
        <dbReference type="Pfam" id="PF04389"/>
    </source>
</evidence>
<sequence length="273" mass="30083">VDVGKGDRSIDYKIAKGKVALITASPRNVFSLAKKHDVRGLILHPDLDRAAKIGDSTTQYDGFWPIAENLSDVTSGFSISHKQAREIKQYLKKDGEVKVQFKIDASFSLDNGKLHVLEAEMTGSEKSDEEIIIIGHLCHPAPGANDNASGSATALELLLTLTRLINSGKIAPPKRTIRFLWVPEFSGTIPWLKKYDEQSNTKRGKIFAVFNLDMVGQSPEKIGTPLTIGSPSISTPSYLRAILKYASECATEYTENTDGRNYRLNFTLAPFQV</sequence>
<organism evidence="2">
    <name type="scientific">marine sediment metagenome</name>
    <dbReference type="NCBI Taxonomy" id="412755"/>
    <lineage>
        <taxon>unclassified sequences</taxon>
        <taxon>metagenomes</taxon>
        <taxon>ecological metagenomes</taxon>
    </lineage>
</organism>
<dbReference type="Gene3D" id="3.40.630.10">
    <property type="entry name" value="Zn peptidases"/>
    <property type="match status" value="1"/>
</dbReference>
<feature type="domain" description="Peptidase M28" evidence="1">
    <location>
        <begin position="120"/>
        <end position="255"/>
    </location>
</feature>
<dbReference type="Pfam" id="PF04389">
    <property type="entry name" value="Peptidase_M28"/>
    <property type="match status" value="1"/>
</dbReference>
<dbReference type="AlphaFoldDB" id="X1C113"/>
<feature type="non-terminal residue" evidence="2">
    <location>
        <position position="1"/>
    </location>
</feature>
<dbReference type="SUPFAM" id="SSF53187">
    <property type="entry name" value="Zn-dependent exopeptidases"/>
    <property type="match status" value="1"/>
</dbReference>